<feature type="compositionally biased region" description="Basic residues" evidence="4">
    <location>
        <begin position="42"/>
        <end position="51"/>
    </location>
</feature>
<evidence type="ECO:0000313" key="6">
    <source>
        <dbReference type="EMBL" id="KAG8631309.1"/>
    </source>
</evidence>
<accession>A0A8K0L7S9</accession>
<name>A0A8K0L7S9_9PEZI</name>
<dbReference type="Proteomes" id="UP000809789">
    <property type="component" value="Unassembled WGS sequence"/>
</dbReference>
<sequence>MEATFEDLLNLPDSPTSELRSSHHTFQGSQEAGPESSSTTGRARRSRAQKRKAQDDDDEEEDWTKVQDMAERRKIQNRNAQRTYRKKRKQPKNTAAVSPMDQELEPGPVQEHVDTLEVEQPGRVIEAPPGEPRNTEDFVFDADFFSTNDLNLLDLDFVQTGGTINTINTIPEPDAGPADHEPQPLAAGVPPRSQQGQQAKVRSALQLALQNRHYSTAKVLLRTSPALVVTPEGGPSILQQLRDAGQHELLSDLRTAQTADDCTVMHLLAASGSTADINVLLGGTVDLEATDGDGRTALHIAAANGHTDVVRLLASKGANVKALVRPRNDSVA</sequence>
<keyword evidence="2 3" id="KW-0040">ANK repeat</keyword>
<feature type="domain" description="BZIP" evidence="5">
    <location>
        <begin position="72"/>
        <end position="87"/>
    </location>
</feature>
<dbReference type="PROSITE" id="PS50088">
    <property type="entry name" value="ANK_REPEAT"/>
    <property type="match status" value="1"/>
</dbReference>
<dbReference type="InterPro" id="IPR002110">
    <property type="entry name" value="Ankyrin_rpt"/>
</dbReference>
<feature type="repeat" description="ANK" evidence="3">
    <location>
        <begin position="293"/>
        <end position="325"/>
    </location>
</feature>
<dbReference type="GO" id="GO:0003700">
    <property type="term" value="F:DNA-binding transcription factor activity"/>
    <property type="evidence" value="ECO:0007669"/>
    <property type="project" value="InterPro"/>
</dbReference>
<feature type="compositionally biased region" description="Polar residues" evidence="4">
    <location>
        <begin position="13"/>
        <end position="30"/>
    </location>
</feature>
<dbReference type="EMBL" id="JAESVG020000001">
    <property type="protein sequence ID" value="KAG8631309.1"/>
    <property type="molecule type" value="Genomic_DNA"/>
</dbReference>
<gene>
    <name evidence="6" type="ORF">KVT40_000449</name>
</gene>
<dbReference type="PANTHER" id="PTHR24198">
    <property type="entry name" value="ANKYRIN REPEAT AND PROTEIN KINASE DOMAIN-CONTAINING PROTEIN"/>
    <property type="match status" value="1"/>
</dbReference>
<dbReference type="PROSITE" id="PS00036">
    <property type="entry name" value="BZIP_BASIC"/>
    <property type="match status" value="1"/>
</dbReference>
<feature type="region of interest" description="Disordered" evidence="4">
    <location>
        <begin position="167"/>
        <end position="197"/>
    </location>
</feature>
<evidence type="ECO:0000256" key="1">
    <source>
        <dbReference type="ARBA" id="ARBA00022737"/>
    </source>
</evidence>
<proteinExistence type="predicted"/>
<evidence type="ECO:0000256" key="2">
    <source>
        <dbReference type="ARBA" id="ARBA00023043"/>
    </source>
</evidence>
<evidence type="ECO:0000259" key="5">
    <source>
        <dbReference type="PROSITE" id="PS00036"/>
    </source>
</evidence>
<dbReference type="GO" id="GO:0005737">
    <property type="term" value="C:cytoplasm"/>
    <property type="evidence" value="ECO:0007669"/>
    <property type="project" value="TreeGrafter"/>
</dbReference>
<feature type="region of interest" description="Disordered" evidence="4">
    <location>
        <begin position="1"/>
        <end position="108"/>
    </location>
</feature>
<dbReference type="Gene3D" id="1.25.40.20">
    <property type="entry name" value="Ankyrin repeat-containing domain"/>
    <property type="match status" value="1"/>
</dbReference>
<dbReference type="PROSITE" id="PS50297">
    <property type="entry name" value="ANK_REP_REGION"/>
    <property type="match status" value="1"/>
</dbReference>
<feature type="compositionally biased region" description="Basic and acidic residues" evidence="4">
    <location>
        <begin position="63"/>
        <end position="74"/>
    </location>
</feature>
<dbReference type="InterPro" id="IPR036770">
    <property type="entry name" value="Ankyrin_rpt-contain_sf"/>
</dbReference>
<dbReference type="OrthoDB" id="539213at2759"/>
<dbReference type="PANTHER" id="PTHR24198:SF165">
    <property type="entry name" value="ANKYRIN REPEAT-CONTAINING PROTEIN-RELATED"/>
    <property type="match status" value="1"/>
</dbReference>
<evidence type="ECO:0000313" key="7">
    <source>
        <dbReference type="Proteomes" id="UP000809789"/>
    </source>
</evidence>
<keyword evidence="7" id="KW-1185">Reference proteome</keyword>
<dbReference type="InterPro" id="IPR004827">
    <property type="entry name" value="bZIP"/>
</dbReference>
<comment type="caution">
    <text evidence="6">The sequence shown here is derived from an EMBL/GenBank/DDBJ whole genome shotgun (WGS) entry which is preliminary data.</text>
</comment>
<reference evidence="6" key="1">
    <citation type="submission" date="2021-07" db="EMBL/GenBank/DDBJ databases">
        <title>Elsinoe batatas strain:CRI-CJ2 Genome sequencing and assembly.</title>
        <authorList>
            <person name="Huang L."/>
        </authorList>
    </citation>
    <scope>NUCLEOTIDE SEQUENCE</scope>
    <source>
        <strain evidence="6">CRI-CJ2</strain>
    </source>
</reference>
<protein>
    <recommendedName>
        <fullName evidence="5">BZIP domain-containing protein</fullName>
    </recommendedName>
</protein>
<dbReference type="Pfam" id="PF12796">
    <property type="entry name" value="Ank_2"/>
    <property type="match status" value="1"/>
</dbReference>
<organism evidence="6 7">
    <name type="scientific">Elsinoe batatas</name>
    <dbReference type="NCBI Taxonomy" id="2601811"/>
    <lineage>
        <taxon>Eukaryota</taxon>
        <taxon>Fungi</taxon>
        <taxon>Dikarya</taxon>
        <taxon>Ascomycota</taxon>
        <taxon>Pezizomycotina</taxon>
        <taxon>Dothideomycetes</taxon>
        <taxon>Dothideomycetidae</taxon>
        <taxon>Myriangiales</taxon>
        <taxon>Elsinoaceae</taxon>
        <taxon>Elsinoe</taxon>
    </lineage>
</organism>
<dbReference type="AlphaFoldDB" id="A0A8K0L7S9"/>
<dbReference type="SMART" id="SM00248">
    <property type="entry name" value="ANK"/>
    <property type="match status" value="3"/>
</dbReference>
<keyword evidence="1" id="KW-0677">Repeat</keyword>
<evidence type="ECO:0000256" key="3">
    <source>
        <dbReference type="PROSITE-ProRule" id="PRU00023"/>
    </source>
</evidence>
<dbReference type="CDD" id="cd14688">
    <property type="entry name" value="bZIP_YAP"/>
    <property type="match status" value="1"/>
</dbReference>
<dbReference type="SUPFAM" id="SSF48403">
    <property type="entry name" value="Ankyrin repeat"/>
    <property type="match status" value="1"/>
</dbReference>
<evidence type="ECO:0000256" key="4">
    <source>
        <dbReference type="SAM" id="MobiDB-lite"/>
    </source>
</evidence>